<keyword evidence="2" id="KW-1185">Reference proteome</keyword>
<reference evidence="2" key="1">
    <citation type="journal article" date="2017" name="Nat. Ecol. Evol.">
        <title>Genome expansion and lineage-specific genetic innovations in the forest pathogenic fungi Armillaria.</title>
        <authorList>
            <person name="Sipos G."/>
            <person name="Prasanna A.N."/>
            <person name="Walter M.C."/>
            <person name="O'Connor E."/>
            <person name="Balint B."/>
            <person name="Krizsan K."/>
            <person name="Kiss B."/>
            <person name="Hess J."/>
            <person name="Varga T."/>
            <person name="Slot J."/>
            <person name="Riley R."/>
            <person name="Boka B."/>
            <person name="Rigling D."/>
            <person name="Barry K."/>
            <person name="Lee J."/>
            <person name="Mihaltcheva S."/>
            <person name="LaButti K."/>
            <person name="Lipzen A."/>
            <person name="Waldron R."/>
            <person name="Moloney N.M."/>
            <person name="Sperisen C."/>
            <person name="Kredics L."/>
            <person name="Vagvoelgyi C."/>
            <person name="Patrignani A."/>
            <person name="Fitzpatrick D."/>
            <person name="Nagy I."/>
            <person name="Doyle S."/>
            <person name="Anderson J.B."/>
            <person name="Grigoriev I.V."/>
            <person name="Gueldener U."/>
            <person name="Muensterkoetter M."/>
            <person name="Nagy L.G."/>
        </authorList>
    </citation>
    <scope>NUCLEOTIDE SEQUENCE [LARGE SCALE GENOMIC DNA]</scope>
    <source>
        <strain evidence="2">Ar21-2</strain>
    </source>
</reference>
<organism evidence="1 2">
    <name type="scientific">Armillaria gallica</name>
    <name type="common">Bulbous honey fungus</name>
    <name type="synonym">Armillaria bulbosa</name>
    <dbReference type="NCBI Taxonomy" id="47427"/>
    <lineage>
        <taxon>Eukaryota</taxon>
        <taxon>Fungi</taxon>
        <taxon>Dikarya</taxon>
        <taxon>Basidiomycota</taxon>
        <taxon>Agaricomycotina</taxon>
        <taxon>Agaricomycetes</taxon>
        <taxon>Agaricomycetidae</taxon>
        <taxon>Agaricales</taxon>
        <taxon>Marasmiineae</taxon>
        <taxon>Physalacriaceae</taxon>
        <taxon>Armillaria</taxon>
    </lineage>
</organism>
<dbReference type="InParanoid" id="A0A2H3CVI0"/>
<proteinExistence type="predicted"/>
<dbReference type="EMBL" id="KZ293681">
    <property type="protein sequence ID" value="PBK87049.1"/>
    <property type="molecule type" value="Genomic_DNA"/>
</dbReference>
<evidence type="ECO:0000313" key="2">
    <source>
        <dbReference type="Proteomes" id="UP000217790"/>
    </source>
</evidence>
<gene>
    <name evidence="1" type="ORF">ARMGADRAFT_1123622</name>
</gene>
<name>A0A2H3CVI0_ARMGA</name>
<evidence type="ECO:0000313" key="1">
    <source>
        <dbReference type="EMBL" id="PBK87049.1"/>
    </source>
</evidence>
<protein>
    <submittedName>
        <fullName evidence="1">Uncharacterized protein</fullName>
    </submittedName>
</protein>
<dbReference type="AlphaFoldDB" id="A0A2H3CVI0"/>
<accession>A0A2H3CVI0</accession>
<dbReference type="Proteomes" id="UP000217790">
    <property type="component" value="Unassembled WGS sequence"/>
</dbReference>
<sequence length="207" mass="23197">MITASSFRQNFHLVYPLPNRSQRRHQKKARSVLEAAVTQQKSKVSAFLVIDPVEEPVSCVRPQSAEGLMRNSPPGGGRAVDVYIDSPPARASKRAARNGFLDGNGYVAECDIRRKKFEIDWSSSGAVLHTVPGLYYQQGWHNISTKLLGKKPHVRKMLRQYLVISGRPVHRSLKIFLGVGLDDLSDDDELRTCLYWRAGIVAARDRG</sequence>